<dbReference type="AlphaFoldDB" id="A0A0L0HCR9"/>
<dbReference type="Proteomes" id="UP000053201">
    <property type="component" value="Unassembled WGS sequence"/>
</dbReference>
<reference evidence="1 2" key="1">
    <citation type="submission" date="2009-08" db="EMBL/GenBank/DDBJ databases">
        <title>The Genome Sequence of Spizellomyces punctatus strain DAOM BR117.</title>
        <authorList>
            <consortium name="The Broad Institute Genome Sequencing Platform"/>
            <person name="Russ C."/>
            <person name="Cuomo C."/>
            <person name="Shea T."/>
            <person name="Young S.K."/>
            <person name="Zeng Q."/>
            <person name="Koehrsen M."/>
            <person name="Haas B."/>
            <person name="Borodovsky M."/>
            <person name="Guigo R."/>
            <person name="Alvarado L."/>
            <person name="Berlin A."/>
            <person name="Bochicchio J."/>
            <person name="Borenstein D."/>
            <person name="Chapman S."/>
            <person name="Chen Z."/>
            <person name="Engels R."/>
            <person name="Freedman E."/>
            <person name="Gellesch M."/>
            <person name="Goldberg J."/>
            <person name="Griggs A."/>
            <person name="Gujja S."/>
            <person name="Heiman D."/>
            <person name="Hepburn T."/>
            <person name="Howarth C."/>
            <person name="Jen D."/>
            <person name="Larson L."/>
            <person name="Lewis B."/>
            <person name="Mehta T."/>
            <person name="Park D."/>
            <person name="Pearson M."/>
            <person name="Roberts A."/>
            <person name="Saif S."/>
            <person name="Shenoy N."/>
            <person name="Sisk P."/>
            <person name="Stolte C."/>
            <person name="Sykes S."/>
            <person name="Thomson T."/>
            <person name="Walk T."/>
            <person name="White J."/>
            <person name="Yandava C."/>
            <person name="Burger G."/>
            <person name="Gray M.W."/>
            <person name="Holland P.W.H."/>
            <person name="King N."/>
            <person name="Lang F.B.F."/>
            <person name="Roger A.J."/>
            <person name="Ruiz-Trillo I."/>
            <person name="Lander E."/>
            <person name="Nusbaum C."/>
        </authorList>
    </citation>
    <scope>NUCLEOTIDE SEQUENCE [LARGE SCALE GENOMIC DNA]</scope>
    <source>
        <strain evidence="1 2">DAOM BR117</strain>
    </source>
</reference>
<dbReference type="RefSeq" id="XP_016606573.1">
    <property type="nucleotide sequence ID" value="XM_016757517.1"/>
</dbReference>
<organism evidence="1 2">
    <name type="scientific">Spizellomyces punctatus (strain DAOM BR117)</name>
    <dbReference type="NCBI Taxonomy" id="645134"/>
    <lineage>
        <taxon>Eukaryota</taxon>
        <taxon>Fungi</taxon>
        <taxon>Fungi incertae sedis</taxon>
        <taxon>Chytridiomycota</taxon>
        <taxon>Chytridiomycota incertae sedis</taxon>
        <taxon>Chytridiomycetes</taxon>
        <taxon>Spizellomycetales</taxon>
        <taxon>Spizellomycetaceae</taxon>
        <taxon>Spizellomyces</taxon>
    </lineage>
</organism>
<protein>
    <submittedName>
        <fullName evidence="1">Uncharacterized protein</fullName>
    </submittedName>
</protein>
<name>A0A0L0HCR9_SPIPD</name>
<gene>
    <name evidence="1" type="ORF">SPPG_09358</name>
</gene>
<dbReference type="GeneID" id="27692483"/>
<dbReference type="EMBL" id="KQ257460">
    <property type="protein sequence ID" value="KNC98533.1"/>
    <property type="molecule type" value="Genomic_DNA"/>
</dbReference>
<evidence type="ECO:0000313" key="2">
    <source>
        <dbReference type="Proteomes" id="UP000053201"/>
    </source>
</evidence>
<dbReference type="VEuPathDB" id="FungiDB:SPPG_09358"/>
<keyword evidence="2" id="KW-1185">Reference proteome</keyword>
<proteinExistence type="predicted"/>
<dbReference type="InParanoid" id="A0A0L0HCR9"/>
<evidence type="ECO:0000313" key="1">
    <source>
        <dbReference type="EMBL" id="KNC98533.1"/>
    </source>
</evidence>
<accession>A0A0L0HCR9</accession>
<sequence length="106" mass="12026">MSNSDCVQSTAISLNKAINPQLLKKNSSRRKPWAQLRKKFCCKCLEQRRLSSDITPRTDAVGGSSTKRSLSRHQGWFYTTQLVCRVICITGPLCGGAITDFYYDRY</sequence>